<protein>
    <submittedName>
        <fullName evidence="1">Uncharacterized protein</fullName>
    </submittedName>
</protein>
<accession>A0A0D1KC09</accession>
<organism evidence="1 2">
    <name type="scientific">Bacillus subtilis</name>
    <dbReference type="NCBI Taxonomy" id="1423"/>
    <lineage>
        <taxon>Bacteria</taxon>
        <taxon>Bacillati</taxon>
        <taxon>Bacillota</taxon>
        <taxon>Bacilli</taxon>
        <taxon>Bacillales</taxon>
        <taxon>Bacillaceae</taxon>
        <taxon>Bacillus</taxon>
    </lineage>
</organism>
<dbReference type="Proteomes" id="UP000032247">
    <property type="component" value="Unassembled WGS sequence"/>
</dbReference>
<comment type="caution">
    <text evidence="1">The sequence shown here is derived from an EMBL/GenBank/DDBJ whole genome shotgun (WGS) entry which is preliminary data.</text>
</comment>
<evidence type="ECO:0000313" key="1">
    <source>
        <dbReference type="EMBL" id="KIU05915.1"/>
    </source>
</evidence>
<dbReference type="EMBL" id="JXBC01000013">
    <property type="protein sequence ID" value="KIU05915.1"/>
    <property type="molecule type" value="Genomic_DNA"/>
</dbReference>
<dbReference type="AlphaFoldDB" id="A0A0D1KC09"/>
<name>A0A0D1KC09_BACIU</name>
<reference evidence="1 2" key="1">
    <citation type="submission" date="2014-12" db="EMBL/GenBank/DDBJ databases">
        <title>Comparative genome analysis of Bacillus coagulans HM-08, Clostridium butyricum HM-68, Bacillus subtilis HM-66 and Bacillus licheniformis BL-09.</title>
        <authorList>
            <person name="Zhang H."/>
        </authorList>
    </citation>
    <scope>NUCLEOTIDE SEQUENCE [LARGE SCALE GENOMIC DNA]</scope>
    <source>
        <strain evidence="1 2">HM-66</strain>
    </source>
</reference>
<evidence type="ECO:0000313" key="2">
    <source>
        <dbReference type="Proteomes" id="UP000032247"/>
    </source>
</evidence>
<gene>
    <name evidence="1" type="ORF">SC09_contig4orf00854</name>
</gene>
<sequence>MASQYWSLISPCLFDEDATREYKDNCSHQKKKISCPISMRVPTNLVSPEMTTSTSVLRN</sequence>
<proteinExistence type="predicted"/>